<dbReference type="GO" id="GO:0008074">
    <property type="term" value="C:guanylate cyclase complex, soluble"/>
    <property type="evidence" value="ECO:0007669"/>
    <property type="project" value="TreeGrafter"/>
</dbReference>
<evidence type="ECO:0000256" key="9">
    <source>
        <dbReference type="ARBA" id="ARBA00023054"/>
    </source>
</evidence>
<dbReference type="GO" id="GO:0070482">
    <property type="term" value="P:response to oxygen levels"/>
    <property type="evidence" value="ECO:0007669"/>
    <property type="project" value="TreeGrafter"/>
</dbReference>
<evidence type="ECO:0000256" key="4">
    <source>
        <dbReference type="ARBA" id="ARBA00012202"/>
    </source>
</evidence>
<dbReference type="SUPFAM" id="SSF55073">
    <property type="entry name" value="Nucleotide cyclase"/>
    <property type="match status" value="1"/>
</dbReference>
<dbReference type="Pfam" id="PF07701">
    <property type="entry name" value="HNOBA"/>
    <property type="match status" value="1"/>
</dbReference>
<dbReference type="AlphaFoldDB" id="A0A1I7X0P2"/>
<dbReference type="Gene3D" id="3.90.1520.10">
    <property type="entry name" value="H-NOX domain"/>
    <property type="match status" value="1"/>
</dbReference>
<sequence length="364" mass="42885">MHYFIDQIAFKSEMRGPTFQCETLGESGLRLHYFSHRQGLFPIVKGLVRRTARVLYEMDVKVNVVERSQERRKSGMVEHVVFSLEPDEDHKAGKRMAYKFKRESRVINELVALADGQHILPISIRDFLFIFPYHICFNKQMVVEHVGYHLLKEYGLGDKKMLKLTELVQLVQPADIQITYKNITTYLNTLFIFQLKHHCKRNEVDKGSSEAFQQPLSLKADELEKKKSQTEHLLYEFVPPVIADAFRQSKSVPAQEYSECTVMFTDIPDFFTINMNSKPHEVIELISDLFSRFDRAIEKHKVSLKLTIRIGMHCGHFYTFYMFILWNIDICIDFKRDSPLVNLFYRTKNEKLSIWEIVDREKVL</sequence>
<dbReference type="InterPro" id="IPR042463">
    <property type="entry name" value="HNOB_dom_associated_sf"/>
</dbReference>
<dbReference type="GO" id="GO:0005525">
    <property type="term" value="F:GTP binding"/>
    <property type="evidence" value="ECO:0007669"/>
    <property type="project" value="UniProtKB-KW"/>
</dbReference>
<comment type="cofactor">
    <cofactor evidence="2">
        <name>heme</name>
        <dbReference type="ChEBI" id="CHEBI:30413"/>
    </cofactor>
</comment>
<evidence type="ECO:0000256" key="12">
    <source>
        <dbReference type="ARBA" id="ARBA00023293"/>
    </source>
</evidence>
<feature type="domain" description="Guanylate cyclase" evidence="13">
    <location>
        <begin position="261"/>
        <end position="311"/>
    </location>
</feature>
<dbReference type="GO" id="GO:0019934">
    <property type="term" value="P:cGMP-mediated signaling"/>
    <property type="evidence" value="ECO:0007669"/>
    <property type="project" value="TreeGrafter"/>
</dbReference>
<keyword evidence="6" id="KW-0349">Heme</keyword>
<dbReference type="EC" id="4.6.1.2" evidence="4"/>
<protein>
    <recommendedName>
        <fullName evidence="4">guanylate cyclase</fullName>
        <ecNumber evidence="4">4.6.1.2</ecNumber>
    </recommendedName>
</protein>
<proteinExistence type="predicted"/>
<comment type="catalytic activity">
    <reaction evidence="1">
        <text>GTP = 3',5'-cyclic GMP + diphosphate</text>
        <dbReference type="Rhea" id="RHEA:13665"/>
        <dbReference type="ChEBI" id="CHEBI:33019"/>
        <dbReference type="ChEBI" id="CHEBI:37565"/>
        <dbReference type="ChEBI" id="CHEBI:57746"/>
        <dbReference type="EC" id="4.6.1.2"/>
    </reaction>
</comment>
<dbReference type="InterPro" id="IPR001054">
    <property type="entry name" value="A/G_cyclase"/>
</dbReference>
<keyword evidence="6" id="KW-0479">Metal-binding</keyword>
<evidence type="ECO:0000256" key="7">
    <source>
        <dbReference type="ARBA" id="ARBA00022741"/>
    </source>
</evidence>
<keyword evidence="5" id="KW-0963">Cytoplasm</keyword>
<evidence type="ECO:0000256" key="8">
    <source>
        <dbReference type="ARBA" id="ARBA00023004"/>
    </source>
</evidence>
<dbReference type="InterPro" id="IPR011644">
    <property type="entry name" value="Heme_NO-bd"/>
</dbReference>
<keyword evidence="8" id="KW-0408">Iron</keyword>
<dbReference type="PROSITE" id="PS50125">
    <property type="entry name" value="GUANYLATE_CYCLASE_2"/>
    <property type="match status" value="1"/>
</dbReference>
<accession>A0A1I7X0P2</accession>
<evidence type="ECO:0000256" key="1">
    <source>
        <dbReference type="ARBA" id="ARBA00001436"/>
    </source>
</evidence>
<dbReference type="InterPro" id="IPR024096">
    <property type="entry name" value="NO_sig/Golgi_transp_ligand-bd"/>
</dbReference>
<dbReference type="GO" id="GO:0020037">
    <property type="term" value="F:heme binding"/>
    <property type="evidence" value="ECO:0007669"/>
    <property type="project" value="InterPro"/>
</dbReference>
<evidence type="ECO:0000313" key="15">
    <source>
        <dbReference type="WBParaSite" id="Hba_11121"/>
    </source>
</evidence>
<evidence type="ECO:0000256" key="2">
    <source>
        <dbReference type="ARBA" id="ARBA00001971"/>
    </source>
</evidence>
<dbReference type="Gene3D" id="3.30.450.260">
    <property type="entry name" value="Haem NO binding associated domain"/>
    <property type="match status" value="1"/>
</dbReference>
<organism evidence="14 15">
    <name type="scientific">Heterorhabditis bacteriophora</name>
    <name type="common">Entomopathogenic nematode worm</name>
    <dbReference type="NCBI Taxonomy" id="37862"/>
    <lineage>
        <taxon>Eukaryota</taxon>
        <taxon>Metazoa</taxon>
        <taxon>Ecdysozoa</taxon>
        <taxon>Nematoda</taxon>
        <taxon>Chromadorea</taxon>
        <taxon>Rhabditida</taxon>
        <taxon>Rhabditina</taxon>
        <taxon>Rhabditomorpha</taxon>
        <taxon>Strongyloidea</taxon>
        <taxon>Heterorhabditidae</taxon>
        <taxon>Heterorhabditis</taxon>
    </lineage>
</organism>
<evidence type="ECO:0000256" key="6">
    <source>
        <dbReference type="ARBA" id="ARBA00022617"/>
    </source>
</evidence>
<dbReference type="GO" id="GO:0004383">
    <property type="term" value="F:guanylate cyclase activity"/>
    <property type="evidence" value="ECO:0007669"/>
    <property type="project" value="UniProtKB-EC"/>
</dbReference>
<comment type="subcellular location">
    <subcellularLocation>
        <location evidence="3">Cytoplasm</location>
    </subcellularLocation>
</comment>
<dbReference type="SUPFAM" id="SSF111126">
    <property type="entry name" value="Ligand-binding domain in the NO signalling and Golgi transport"/>
    <property type="match status" value="1"/>
</dbReference>
<dbReference type="Pfam" id="PF00211">
    <property type="entry name" value="Guanylate_cyc"/>
    <property type="match status" value="1"/>
</dbReference>
<keyword evidence="14" id="KW-1185">Reference proteome</keyword>
<dbReference type="InterPro" id="IPR038158">
    <property type="entry name" value="H-NOX_domain_sf"/>
</dbReference>
<keyword evidence="7" id="KW-0547">Nucleotide-binding</keyword>
<evidence type="ECO:0000256" key="5">
    <source>
        <dbReference type="ARBA" id="ARBA00022490"/>
    </source>
</evidence>
<keyword evidence="10" id="KW-0342">GTP-binding</keyword>
<keyword evidence="9" id="KW-0175">Coiled coil</keyword>
<keyword evidence="12" id="KW-0141">cGMP biosynthesis</keyword>
<dbReference type="PANTHER" id="PTHR45655:SF1">
    <property type="entry name" value="SOLUBLE GUANYLATE CYCLASE GCY-37"/>
    <property type="match status" value="1"/>
</dbReference>
<reference evidence="15" key="1">
    <citation type="submission" date="2016-11" db="UniProtKB">
        <authorList>
            <consortium name="WormBaseParasite"/>
        </authorList>
    </citation>
    <scope>IDENTIFICATION</scope>
</reference>
<dbReference type="InterPro" id="IPR011645">
    <property type="entry name" value="HNOB_dom_associated"/>
</dbReference>
<dbReference type="WBParaSite" id="Hba_11121">
    <property type="protein sequence ID" value="Hba_11121"/>
    <property type="gene ID" value="Hba_11121"/>
</dbReference>
<evidence type="ECO:0000256" key="10">
    <source>
        <dbReference type="ARBA" id="ARBA00023134"/>
    </source>
</evidence>
<evidence type="ECO:0000313" key="14">
    <source>
        <dbReference type="Proteomes" id="UP000095283"/>
    </source>
</evidence>
<keyword evidence="11" id="KW-0456">Lyase</keyword>
<evidence type="ECO:0000259" key="13">
    <source>
        <dbReference type="PROSITE" id="PS50125"/>
    </source>
</evidence>
<evidence type="ECO:0000256" key="3">
    <source>
        <dbReference type="ARBA" id="ARBA00004496"/>
    </source>
</evidence>
<dbReference type="PANTHER" id="PTHR45655">
    <property type="entry name" value="GUANYLATE CYCLASE SOLUBLE SUBUNIT BETA-2"/>
    <property type="match status" value="1"/>
</dbReference>
<dbReference type="InterPro" id="IPR029787">
    <property type="entry name" value="Nucleotide_cyclase"/>
</dbReference>
<dbReference type="Proteomes" id="UP000095283">
    <property type="component" value="Unplaced"/>
</dbReference>
<dbReference type="Pfam" id="PF07700">
    <property type="entry name" value="HNOB"/>
    <property type="match status" value="1"/>
</dbReference>
<dbReference type="Gene3D" id="3.30.70.1230">
    <property type="entry name" value="Nucleotide cyclase"/>
    <property type="match status" value="1"/>
</dbReference>
<evidence type="ECO:0000256" key="11">
    <source>
        <dbReference type="ARBA" id="ARBA00023239"/>
    </source>
</evidence>
<name>A0A1I7X0P2_HETBA</name>